<proteinExistence type="predicted"/>
<feature type="compositionally biased region" description="Basic and acidic residues" evidence="1">
    <location>
        <begin position="20"/>
        <end position="31"/>
    </location>
</feature>
<gene>
    <name evidence="2" type="ORF">HDA41_006215</name>
</gene>
<feature type="region of interest" description="Disordered" evidence="1">
    <location>
        <begin position="1"/>
        <end position="48"/>
    </location>
</feature>
<accession>A0A7W9LW11</accession>
<reference evidence="2 3" key="1">
    <citation type="submission" date="2020-08" db="EMBL/GenBank/DDBJ databases">
        <title>Sequencing the genomes of 1000 actinobacteria strains.</title>
        <authorList>
            <person name="Klenk H.-P."/>
        </authorList>
    </citation>
    <scope>NUCLEOTIDE SEQUENCE [LARGE SCALE GENOMIC DNA]</scope>
    <source>
        <strain evidence="2 3">DSM 40084</strain>
    </source>
</reference>
<evidence type="ECO:0000313" key="2">
    <source>
        <dbReference type="EMBL" id="MBB5798251.1"/>
    </source>
</evidence>
<organism evidence="2 3">
    <name type="scientific">Streptomyces caelestis</name>
    <dbReference type="NCBI Taxonomy" id="36816"/>
    <lineage>
        <taxon>Bacteria</taxon>
        <taxon>Bacillati</taxon>
        <taxon>Actinomycetota</taxon>
        <taxon>Actinomycetes</taxon>
        <taxon>Kitasatosporales</taxon>
        <taxon>Streptomycetaceae</taxon>
        <taxon>Streptomyces</taxon>
    </lineage>
</organism>
<evidence type="ECO:0000313" key="3">
    <source>
        <dbReference type="Proteomes" id="UP000590647"/>
    </source>
</evidence>
<dbReference type="RefSeq" id="WP_189944841.1">
    <property type="nucleotide sequence ID" value="NZ_JBEZUX010000001.1"/>
</dbReference>
<dbReference type="EMBL" id="JACHNE010000001">
    <property type="protein sequence ID" value="MBB5798251.1"/>
    <property type="molecule type" value="Genomic_DNA"/>
</dbReference>
<dbReference type="Proteomes" id="UP000590647">
    <property type="component" value="Unassembled WGS sequence"/>
</dbReference>
<name>A0A7W9LW11_9ACTN</name>
<sequence length="48" mass="5121">MKGRTRAVESLCDVPGGELPVRDERVRETRTVPRGGSGATDPVGRGEL</sequence>
<protein>
    <submittedName>
        <fullName evidence="2">Uncharacterized protein</fullName>
    </submittedName>
</protein>
<dbReference type="AlphaFoldDB" id="A0A7W9LW11"/>
<keyword evidence="3" id="KW-1185">Reference proteome</keyword>
<evidence type="ECO:0000256" key="1">
    <source>
        <dbReference type="SAM" id="MobiDB-lite"/>
    </source>
</evidence>
<comment type="caution">
    <text evidence="2">The sequence shown here is derived from an EMBL/GenBank/DDBJ whole genome shotgun (WGS) entry which is preliminary data.</text>
</comment>